<keyword evidence="5" id="KW-1185">Reference proteome</keyword>
<dbReference type="EMBL" id="JAEQNB010000005">
    <property type="protein sequence ID" value="MBL0388044.1"/>
    <property type="molecule type" value="Genomic_DNA"/>
</dbReference>
<comment type="similarity">
    <text evidence="3">Belongs to the CotF family.</text>
</comment>
<evidence type="ECO:0000256" key="1">
    <source>
        <dbReference type="ARBA" id="ARBA00022969"/>
    </source>
</evidence>
<dbReference type="PANTHER" id="PTHR39183:SF1">
    <property type="entry name" value="SPORE COAT PROTEIN F-LIKE PROTEIN YHCQ"/>
    <property type="match status" value="1"/>
</dbReference>
<dbReference type="InterPro" id="IPR012851">
    <property type="entry name" value="Spore_coat_CotF-like"/>
</dbReference>
<comment type="subcellular location">
    <subcellularLocation>
        <location evidence="2">Spore coat</location>
    </subcellularLocation>
</comment>
<evidence type="ECO:0000256" key="3">
    <source>
        <dbReference type="ARBA" id="ARBA00024344"/>
    </source>
</evidence>
<sequence>MPFGAHEALEVHEVLTAKVCMIDHFLQYEMQASDPTLKDLIRRHRNSALRNYNELVSYTHDYTGVVPNEVQFSQVASPDTIQYGLRNPAPVTPIGAPTTQLYDEQICRAVLHSHKNSAKNNMAASLECADPYLRQMLMNTANTANYNAYEVFEYMNARGLYQVPTMRDHTAKTMLHSYQPF</sequence>
<organism evidence="4 5">
    <name type="scientific">Tumebacillus amylolyticus</name>
    <dbReference type="NCBI Taxonomy" id="2801339"/>
    <lineage>
        <taxon>Bacteria</taxon>
        <taxon>Bacillati</taxon>
        <taxon>Bacillota</taxon>
        <taxon>Bacilli</taxon>
        <taxon>Bacillales</taxon>
        <taxon>Alicyclobacillaceae</taxon>
        <taxon>Tumebacillus</taxon>
    </lineage>
</organism>
<evidence type="ECO:0000313" key="5">
    <source>
        <dbReference type="Proteomes" id="UP000602284"/>
    </source>
</evidence>
<proteinExistence type="inferred from homology"/>
<keyword evidence="4" id="KW-0167">Capsid protein</keyword>
<dbReference type="InterPro" id="IPR012347">
    <property type="entry name" value="Ferritin-like"/>
</dbReference>
<dbReference type="Gene3D" id="1.20.1260.10">
    <property type="match status" value="1"/>
</dbReference>
<evidence type="ECO:0000256" key="2">
    <source>
        <dbReference type="ARBA" id="ARBA00024325"/>
    </source>
</evidence>
<accession>A0ABS1JCN6</accession>
<dbReference type="RefSeq" id="WP_201636646.1">
    <property type="nucleotide sequence ID" value="NZ_JAEQNB010000005.1"/>
</dbReference>
<keyword evidence="4" id="KW-0946">Virion</keyword>
<dbReference type="Pfam" id="PF07875">
    <property type="entry name" value="Coat_F"/>
    <property type="match status" value="1"/>
</dbReference>
<dbReference type="Proteomes" id="UP000602284">
    <property type="component" value="Unassembled WGS sequence"/>
</dbReference>
<name>A0ABS1JCN6_9BACL</name>
<protein>
    <submittedName>
        <fullName evidence="4">Spore coat protein</fullName>
    </submittedName>
</protein>
<dbReference type="PANTHER" id="PTHR39183">
    <property type="entry name" value="SPORE COAT PROTEIN F-LIKE PROTEIN YHCQ"/>
    <property type="match status" value="1"/>
</dbReference>
<keyword evidence="1" id="KW-0749">Sporulation</keyword>
<gene>
    <name evidence="4" type="ORF">JJB07_15605</name>
</gene>
<comment type="caution">
    <text evidence="4">The sequence shown here is derived from an EMBL/GenBank/DDBJ whole genome shotgun (WGS) entry which is preliminary data.</text>
</comment>
<evidence type="ECO:0000313" key="4">
    <source>
        <dbReference type="EMBL" id="MBL0388044.1"/>
    </source>
</evidence>
<reference evidence="4 5" key="1">
    <citation type="submission" date="2021-01" db="EMBL/GenBank/DDBJ databases">
        <title>Tumebacillus sp. strain ITR2 16S ribosomal RNA gene Genome sequencing and assembly.</title>
        <authorList>
            <person name="Kang M."/>
        </authorList>
    </citation>
    <scope>NUCLEOTIDE SEQUENCE [LARGE SCALE GENOMIC DNA]</scope>
    <source>
        <strain evidence="4 5">ITR2</strain>
    </source>
</reference>